<organism evidence="10 11">
    <name type="scientific">Autumnicola musiva</name>
    <dbReference type="NCBI Taxonomy" id="3075589"/>
    <lineage>
        <taxon>Bacteria</taxon>
        <taxon>Pseudomonadati</taxon>
        <taxon>Bacteroidota</taxon>
        <taxon>Flavobacteriia</taxon>
        <taxon>Flavobacteriales</taxon>
        <taxon>Flavobacteriaceae</taxon>
        <taxon>Autumnicola</taxon>
    </lineage>
</organism>
<dbReference type="GO" id="GO:0051213">
    <property type="term" value="F:dioxygenase activity"/>
    <property type="evidence" value="ECO:0007669"/>
    <property type="project" value="UniProtKB-KW"/>
</dbReference>
<evidence type="ECO:0000256" key="2">
    <source>
        <dbReference type="ARBA" id="ARBA00008784"/>
    </source>
</evidence>
<dbReference type="Gene3D" id="3.10.180.10">
    <property type="entry name" value="2,3-Dihydroxybiphenyl 1,2-Dioxygenase, domain 1"/>
    <property type="match status" value="2"/>
</dbReference>
<comment type="caution">
    <text evidence="10">The sequence shown here is derived from an EMBL/GenBank/DDBJ whole genome shotgun (WGS) entry which is preliminary data.</text>
</comment>
<accession>A0ABU3D7U3</accession>
<dbReference type="PROSITE" id="PS51819">
    <property type="entry name" value="VOC"/>
    <property type="match status" value="2"/>
</dbReference>
<evidence type="ECO:0000256" key="3">
    <source>
        <dbReference type="ARBA" id="ARBA00022723"/>
    </source>
</evidence>
<dbReference type="PANTHER" id="PTHR36110">
    <property type="entry name" value="RING-CLEAVING DIOXYGENASE MHQE-RELATED"/>
    <property type="match status" value="1"/>
</dbReference>
<evidence type="ECO:0000313" key="10">
    <source>
        <dbReference type="EMBL" id="MDT0677511.1"/>
    </source>
</evidence>
<evidence type="ECO:0000256" key="5">
    <source>
        <dbReference type="ARBA" id="ARBA00022964"/>
    </source>
</evidence>
<keyword evidence="6 8" id="KW-0560">Oxidoreductase</keyword>
<evidence type="ECO:0000259" key="9">
    <source>
        <dbReference type="PROSITE" id="PS51819"/>
    </source>
</evidence>
<sequence>MENLINGLHHITSFASNPQKNVDFYAGILGLRLVKKTVNFDAPDIYHLYYGDELGQPGTILTFFPYDGIAKGRKGNGQVTVTSFSIPENSLEYWMRRLDKFSIAYNKPVQHFNRESSIYFEDPDGMGIELVANNEDNRPGFSYGQIPQEYSIKGIYGITIAQNNPQATTAVLTQEMEHKLVLEEDNRFRLTTLAQPGSYVDILNDPKVPRGLGGGGTVHHVAFATPNDATQLEFRERLMKKGYLEPTPVLDRQYFHSIYFREPGGVLFEVATNDIGFTLDESKEKLGQELKLPEWEEPNRSKIEKGLTPIEVNIEKYRD</sequence>
<evidence type="ECO:0000256" key="4">
    <source>
        <dbReference type="ARBA" id="ARBA00022797"/>
    </source>
</evidence>
<feature type="domain" description="VOC" evidence="9">
    <location>
        <begin position="154"/>
        <end position="273"/>
    </location>
</feature>
<comment type="cofactor">
    <cofactor evidence="1 8">
        <name>Fe(2+)</name>
        <dbReference type="ChEBI" id="CHEBI:29033"/>
    </cofactor>
</comment>
<reference evidence="10 11" key="1">
    <citation type="submission" date="2023-09" db="EMBL/GenBank/DDBJ databases">
        <authorList>
            <person name="Rey-Velasco X."/>
        </authorList>
    </citation>
    <scope>NUCLEOTIDE SEQUENCE [LARGE SCALE GENOMIC DNA]</scope>
    <source>
        <strain evidence="10 11">F117</strain>
    </source>
</reference>
<dbReference type="CDD" id="cd08347">
    <property type="entry name" value="PcpA_C_like"/>
    <property type="match status" value="1"/>
</dbReference>
<dbReference type="InterPro" id="IPR037523">
    <property type="entry name" value="VOC_core"/>
</dbReference>
<dbReference type="Proteomes" id="UP001262582">
    <property type="component" value="Unassembled WGS sequence"/>
</dbReference>
<dbReference type="InterPro" id="IPR000486">
    <property type="entry name" value="Xdiol_ring_cleave_dOase_1/2"/>
</dbReference>
<evidence type="ECO:0000256" key="1">
    <source>
        <dbReference type="ARBA" id="ARBA00001954"/>
    </source>
</evidence>
<keyword evidence="4 8" id="KW-0058">Aromatic hydrocarbons catabolism</keyword>
<dbReference type="RefSeq" id="WP_311503855.1">
    <property type="nucleotide sequence ID" value="NZ_JAVRHK010000009.1"/>
</dbReference>
<keyword evidence="5 8" id="KW-0223">Dioxygenase</keyword>
<evidence type="ECO:0000313" key="11">
    <source>
        <dbReference type="Proteomes" id="UP001262582"/>
    </source>
</evidence>
<name>A0ABU3D7U3_9FLAO</name>
<dbReference type="SUPFAM" id="SSF54593">
    <property type="entry name" value="Glyoxalase/Bleomycin resistance protein/Dihydroxybiphenyl dioxygenase"/>
    <property type="match status" value="1"/>
</dbReference>
<evidence type="ECO:0000256" key="7">
    <source>
        <dbReference type="ARBA" id="ARBA00023004"/>
    </source>
</evidence>
<keyword evidence="3" id="KW-0479">Metal-binding</keyword>
<gene>
    <name evidence="10" type="ORF">RM539_13065</name>
</gene>
<protein>
    <submittedName>
        <fullName evidence="10">Ring-cleaving dioxygenase</fullName>
    </submittedName>
</protein>
<dbReference type="PANTHER" id="PTHR36110:SF2">
    <property type="entry name" value="RING-CLEAVING DIOXYGENASE MHQE-RELATED"/>
    <property type="match status" value="1"/>
</dbReference>
<dbReference type="InterPro" id="IPR052537">
    <property type="entry name" value="Extradiol_RC_dioxygenase"/>
</dbReference>
<dbReference type="EMBL" id="JAVRHK010000009">
    <property type="protein sequence ID" value="MDT0677511.1"/>
    <property type="molecule type" value="Genomic_DNA"/>
</dbReference>
<proteinExistence type="inferred from homology"/>
<keyword evidence="11" id="KW-1185">Reference proteome</keyword>
<comment type="similarity">
    <text evidence="2 8">Belongs to the extradiol ring-cleavage dioxygenase family.</text>
</comment>
<dbReference type="InterPro" id="IPR004360">
    <property type="entry name" value="Glyas_Fos-R_dOase_dom"/>
</dbReference>
<dbReference type="InterPro" id="IPR029068">
    <property type="entry name" value="Glyas_Bleomycin-R_OHBP_Dase"/>
</dbReference>
<dbReference type="PROSITE" id="PS00082">
    <property type="entry name" value="EXTRADIOL_DIOXYGENAS"/>
    <property type="match status" value="1"/>
</dbReference>
<evidence type="ECO:0000256" key="6">
    <source>
        <dbReference type="ARBA" id="ARBA00023002"/>
    </source>
</evidence>
<keyword evidence="7 8" id="KW-0408">Iron</keyword>
<evidence type="ECO:0000256" key="8">
    <source>
        <dbReference type="RuleBase" id="RU000683"/>
    </source>
</evidence>
<dbReference type="Pfam" id="PF00903">
    <property type="entry name" value="Glyoxalase"/>
    <property type="match status" value="2"/>
</dbReference>
<feature type="domain" description="VOC" evidence="9">
    <location>
        <begin position="7"/>
        <end position="133"/>
    </location>
</feature>